<feature type="transmembrane region" description="Helical" evidence="8">
    <location>
        <begin position="463"/>
        <end position="490"/>
    </location>
</feature>
<keyword evidence="3" id="KW-1003">Cell membrane</keyword>
<keyword evidence="6 8" id="KW-1133">Transmembrane helix</keyword>
<dbReference type="SUPFAM" id="SSF82714">
    <property type="entry name" value="Multidrug efflux transporter AcrB TolC docking domain, DN and DC subdomains"/>
    <property type="match status" value="2"/>
</dbReference>
<dbReference type="Pfam" id="PF00873">
    <property type="entry name" value="ACR_tran"/>
    <property type="match status" value="2"/>
</dbReference>
<dbReference type="eggNOG" id="COG0841">
    <property type="taxonomic scope" value="Bacteria"/>
</dbReference>
<keyword evidence="7 8" id="KW-0472">Membrane</keyword>
<feature type="transmembrane region" description="Helical" evidence="8">
    <location>
        <begin position="975"/>
        <end position="1000"/>
    </location>
</feature>
<reference evidence="9" key="1">
    <citation type="submission" date="2006-10" db="EMBL/GenBank/DDBJ databases">
        <title>Complete sequence of Solibacter usitatus Ellin6076.</title>
        <authorList>
            <consortium name="US DOE Joint Genome Institute"/>
            <person name="Copeland A."/>
            <person name="Lucas S."/>
            <person name="Lapidus A."/>
            <person name="Barry K."/>
            <person name="Detter J.C."/>
            <person name="Glavina del Rio T."/>
            <person name="Hammon N."/>
            <person name="Israni S."/>
            <person name="Dalin E."/>
            <person name="Tice H."/>
            <person name="Pitluck S."/>
            <person name="Thompson L.S."/>
            <person name="Brettin T."/>
            <person name="Bruce D."/>
            <person name="Han C."/>
            <person name="Tapia R."/>
            <person name="Gilna P."/>
            <person name="Schmutz J."/>
            <person name="Larimer F."/>
            <person name="Land M."/>
            <person name="Hauser L."/>
            <person name="Kyrpides N."/>
            <person name="Mikhailova N."/>
            <person name="Janssen P.H."/>
            <person name="Kuske C.R."/>
            <person name="Richardson P."/>
        </authorList>
    </citation>
    <scope>NUCLEOTIDE SEQUENCE</scope>
    <source>
        <strain evidence="9">Ellin6076</strain>
    </source>
</reference>
<feature type="transmembrane region" description="Helical" evidence="8">
    <location>
        <begin position="360"/>
        <end position="381"/>
    </location>
</feature>
<feature type="transmembrane region" description="Helical" evidence="8">
    <location>
        <begin position="336"/>
        <end position="353"/>
    </location>
</feature>
<comment type="subcellular location">
    <subcellularLocation>
        <location evidence="1">Cell inner membrane</location>
        <topology evidence="1">Multi-pass membrane protein</topology>
    </subcellularLocation>
</comment>
<protein>
    <submittedName>
        <fullName evidence="9">Acriflavin resistance protein</fullName>
    </submittedName>
</protein>
<dbReference type="GO" id="GO:0042910">
    <property type="term" value="F:xenobiotic transmembrane transporter activity"/>
    <property type="evidence" value="ECO:0007669"/>
    <property type="project" value="TreeGrafter"/>
</dbReference>
<evidence type="ECO:0000313" key="9">
    <source>
        <dbReference type="EMBL" id="ABJ87864.1"/>
    </source>
</evidence>
<keyword evidence="5 8" id="KW-0812">Transmembrane</keyword>
<dbReference type="FunCoup" id="Q01R56">
    <property type="interactions" value="405"/>
</dbReference>
<evidence type="ECO:0000256" key="1">
    <source>
        <dbReference type="ARBA" id="ARBA00004429"/>
    </source>
</evidence>
<dbReference type="Gene3D" id="3.30.70.1320">
    <property type="entry name" value="Multidrug efflux transporter AcrB pore domain like"/>
    <property type="match status" value="1"/>
</dbReference>
<dbReference type="GO" id="GO:0005886">
    <property type="term" value="C:plasma membrane"/>
    <property type="evidence" value="ECO:0007669"/>
    <property type="project" value="UniProtKB-SubCell"/>
</dbReference>
<accession>Q01R56</accession>
<dbReference type="PANTHER" id="PTHR32063:SF21">
    <property type="entry name" value="MULTIDRUG RESISTANCE PROTEIN MDTB"/>
    <property type="match status" value="1"/>
</dbReference>
<dbReference type="EMBL" id="CP000473">
    <property type="protein sequence ID" value="ABJ87864.1"/>
    <property type="molecule type" value="Genomic_DNA"/>
</dbReference>
<evidence type="ECO:0000256" key="4">
    <source>
        <dbReference type="ARBA" id="ARBA00022519"/>
    </source>
</evidence>
<dbReference type="SUPFAM" id="SSF82866">
    <property type="entry name" value="Multidrug efflux transporter AcrB transmembrane domain"/>
    <property type="match status" value="2"/>
</dbReference>
<dbReference type="AlphaFoldDB" id="Q01R56"/>
<dbReference type="Gene3D" id="1.20.1640.10">
    <property type="entry name" value="Multidrug efflux transporter AcrB transmembrane domain"/>
    <property type="match status" value="3"/>
</dbReference>
<dbReference type="KEGG" id="sus:Acid_6951"/>
<feature type="transmembrane region" description="Helical" evidence="8">
    <location>
        <begin position="529"/>
        <end position="548"/>
    </location>
</feature>
<dbReference type="SUPFAM" id="SSF82693">
    <property type="entry name" value="Multidrug efflux transporter AcrB pore domain, PN1, PN2, PC1 and PC2 subdomains"/>
    <property type="match status" value="3"/>
</dbReference>
<feature type="transmembrane region" description="Helical" evidence="8">
    <location>
        <begin position="1020"/>
        <end position="1041"/>
    </location>
</feature>
<feature type="transmembrane region" description="Helical" evidence="8">
    <location>
        <begin position="924"/>
        <end position="942"/>
    </location>
</feature>
<dbReference type="Gene3D" id="3.30.2090.10">
    <property type="entry name" value="Multidrug efflux transporter AcrB TolC docking domain, DN and DC subdomains"/>
    <property type="match status" value="3"/>
</dbReference>
<dbReference type="FunFam" id="1.20.1640.10:FF:000001">
    <property type="entry name" value="Efflux pump membrane transporter"/>
    <property type="match status" value="1"/>
</dbReference>
<sequence precursor="true">MSPSRPFILRPVATSLLMAAILLAGIVAYLQLPVSALPQVDYPTIQVFTFYPGASPNVMATTVTAPLERQFGQIQGLSQMTSSSSGGCSVIVLQFNLSLDIDIAEQEVQAAINAAQSFLPSNLPVPPVYNKANPADAPVLTLAITSGSMPLPLVHDLVDTRLAPKLSQINGVGLVSISGGQKPAVRIQANPAALSSYGLNLEDLRTALTQTSVNGAKGNFDGPHQNYQINANDQLLSSLDYHSVVVAYRNNAPVLLKDVAQVIDGVENNKLAAWMNQTPAVILNIQRQPGANTISVVKEIKRLLPQLAGNLPASIRVTQLTDLTTAISASVADVEFELMMTIALVVMVIFLFLRSLSATVIPSVAVPLSLVGTFAAMYVLGYSLDNLSLMALTISTGFVVDDAIVMIENISRYIEEGDPPMEAALKGAEQIGFTIVSLTVSLIAVLIPLLFMGDVVGRLFREFAVTLAVTIIISAVVSLTLTPMMAARILKHRPPEQQGRFHAASERAFTKMIAFYGSTLRIVLRVQPLVLLVALGTIVLTGYLYIVIPKGFFPVQDTGVIQGISQAAETVSFSTMASKQQELARVILRDPAVASLSSFIGADGANTTLNSGRMSINLKPLEERGIGASAVIRRLQKSLQPVEGVTLYMQPVQNITIDDRVSRTQYQYTLEDPDSSELNYWTDRFVGKLKQLPQLADVATDRQNGGLAASLVIDRVTASRLGIAPSTIDNTLYDAFGQRQINTLYTQLNQYHVILEALPDFQREPKMLQKIYIQANTSSGASGPGATSSFAASGSAAAGSNALTAPVRYTPSSGVLIPPNNAIDTGVGASGTPAANITSSSNSANAVPLSAFTTLERVRSPLSINRQGQFPAVTISFNLAPDAALGSAISAVERVERDLKMPPSVQAEFQGTAAAFRNSLTNQGLLIIAALVTVYIVLGVLYESFIHPITILSTLPSAGVGALLALMFFRQDLNVVAIIGIILLIGIVKKNGIMMVDFALEGQREHGKNATDAIYEACLLRFRPIIMTTMAALLAGIPLAFGKGFGSELRRPLGIAMIGGLLLSQVLTLYTTPVIYIFFDRFARPPRHTPNGPQPEGPPPAAIEP</sequence>
<evidence type="ECO:0000256" key="7">
    <source>
        <dbReference type="ARBA" id="ARBA00023136"/>
    </source>
</evidence>
<keyword evidence="4" id="KW-0997">Cell inner membrane</keyword>
<evidence type="ECO:0000256" key="6">
    <source>
        <dbReference type="ARBA" id="ARBA00022989"/>
    </source>
</evidence>
<dbReference type="InParanoid" id="Q01R56"/>
<feature type="transmembrane region" description="Helical" evidence="8">
    <location>
        <begin position="1053"/>
        <end position="1079"/>
    </location>
</feature>
<keyword evidence="2" id="KW-0813">Transport</keyword>
<evidence type="ECO:0000256" key="3">
    <source>
        <dbReference type="ARBA" id="ARBA00022475"/>
    </source>
</evidence>
<dbReference type="Gene3D" id="3.30.70.1430">
    <property type="entry name" value="Multidrug efflux transporter AcrB pore domain"/>
    <property type="match status" value="2"/>
</dbReference>
<feature type="transmembrane region" description="Helical" evidence="8">
    <location>
        <begin position="12"/>
        <end position="32"/>
    </location>
</feature>
<evidence type="ECO:0000256" key="8">
    <source>
        <dbReference type="SAM" id="Phobius"/>
    </source>
</evidence>
<proteinExistence type="predicted"/>
<dbReference type="HOGENOM" id="CLU_002755_1_2_0"/>
<evidence type="ECO:0000256" key="2">
    <source>
        <dbReference type="ARBA" id="ARBA00022448"/>
    </source>
</evidence>
<gene>
    <name evidence="9" type="ordered locus">Acid_6951</name>
</gene>
<dbReference type="PRINTS" id="PR00702">
    <property type="entry name" value="ACRIFLAVINRP"/>
</dbReference>
<evidence type="ECO:0000256" key="5">
    <source>
        <dbReference type="ARBA" id="ARBA00022692"/>
    </source>
</evidence>
<feature type="transmembrane region" description="Helical" evidence="8">
    <location>
        <begin position="431"/>
        <end position="451"/>
    </location>
</feature>
<dbReference type="InterPro" id="IPR001036">
    <property type="entry name" value="Acrflvin-R"/>
</dbReference>
<organism evidence="9">
    <name type="scientific">Solibacter usitatus (strain Ellin6076)</name>
    <dbReference type="NCBI Taxonomy" id="234267"/>
    <lineage>
        <taxon>Bacteria</taxon>
        <taxon>Pseudomonadati</taxon>
        <taxon>Acidobacteriota</taxon>
        <taxon>Terriglobia</taxon>
        <taxon>Bryobacterales</taxon>
        <taxon>Solibacteraceae</taxon>
        <taxon>Candidatus Solibacter</taxon>
    </lineage>
</organism>
<dbReference type="InterPro" id="IPR027463">
    <property type="entry name" value="AcrB_DN_DC_subdom"/>
</dbReference>
<dbReference type="PANTHER" id="PTHR32063">
    <property type="match status" value="1"/>
</dbReference>
<dbReference type="STRING" id="234267.Acid_6951"/>
<dbReference type="FunFam" id="3.30.70.1430:FF:000001">
    <property type="entry name" value="Efflux pump membrane transporter"/>
    <property type="match status" value="1"/>
</dbReference>
<dbReference type="Gene3D" id="3.30.70.1440">
    <property type="entry name" value="Multidrug efflux transporter AcrB pore domain"/>
    <property type="match status" value="2"/>
</dbReference>
<name>Q01R56_SOLUE</name>